<evidence type="ECO:0000256" key="1">
    <source>
        <dbReference type="SAM" id="Phobius"/>
    </source>
</evidence>
<evidence type="ECO:0000313" key="2">
    <source>
        <dbReference type="EMBL" id="KOF90682.1"/>
    </source>
</evidence>
<gene>
    <name evidence="2" type="ORF">OCBIM_22010728mg</name>
</gene>
<name>A0A0L8HND4_OCTBM</name>
<feature type="transmembrane region" description="Helical" evidence="1">
    <location>
        <begin position="51"/>
        <end position="75"/>
    </location>
</feature>
<protein>
    <submittedName>
        <fullName evidence="2">Uncharacterized protein</fullName>
    </submittedName>
</protein>
<organism evidence="2">
    <name type="scientific">Octopus bimaculoides</name>
    <name type="common">California two-spotted octopus</name>
    <dbReference type="NCBI Taxonomy" id="37653"/>
    <lineage>
        <taxon>Eukaryota</taxon>
        <taxon>Metazoa</taxon>
        <taxon>Spiralia</taxon>
        <taxon>Lophotrochozoa</taxon>
        <taxon>Mollusca</taxon>
        <taxon>Cephalopoda</taxon>
        <taxon>Coleoidea</taxon>
        <taxon>Octopodiformes</taxon>
        <taxon>Octopoda</taxon>
        <taxon>Incirrata</taxon>
        <taxon>Octopodidae</taxon>
        <taxon>Octopus</taxon>
    </lineage>
</organism>
<feature type="transmembrane region" description="Helical" evidence="1">
    <location>
        <begin position="26"/>
        <end position="44"/>
    </location>
</feature>
<sequence length="145" mass="16483">MQKEALLLITVHSVHPPNGSTSEDRIFFPALNVCSLLTSVPFIVCPVYKSVSLLLSSIGCICGISYVSVSDYFFVHNCQCIHCICVYIQVYTHNCWFTCTKIMVFLIYTYLVVPVSTYTDLCCSIDRINWNPPRRNRRSANNIIT</sequence>
<keyword evidence="1" id="KW-1133">Transmembrane helix</keyword>
<keyword evidence="1" id="KW-0812">Transmembrane</keyword>
<reference evidence="2" key="1">
    <citation type="submission" date="2015-07" db="EMBL/GenBank/DDBJ databases">
        <title>MeaNS - Measles Nucleotide Surveillance Program.</title>
        <authorList>
            <person name="Tran T."/>
            <person name="Druce J."/>
        </authorList>
    </citation>
    <scope>NUCLEOTIDE SEQUENCE</scope>
    <source>
        <strain evidence="2">UCB-OBI-ISO-001</strain>
        <tissue evidence="2">Gonad</tissue>
    </source>
</reference>
<accession>A0A0L8HND4</accession>
<proteinExistence type="predicted"/>
<keyword evidence="1" id="KW-0472">Membrane</keyword>
<dbReference type="AlphaFoldDB" id="A0A0L8HND4"/>
<dbReference type="EMBL" id="KQ417706">
    <property type="protein sequence ID" value="KOF90682.1"/>
    <property type="molecule type" value="Genomic_DNA"/>
</dbReference>